<comment type="caution">
    <text evidence="1">The sequence shown here is derived from an EMBL/GenBank/DDBJ whole genome shotgun (WGS) entry which is preliminary data.</text>
</comment>
<reference evidence="2" key="1">
    <citation type="journal article" date="2019" name="Int. J. Syst. Evol. Microbiol.">
        <title>The Global Catalogue of Microorganisms (GCM) 10K type strain sequencing project: providing services to taxonomists for standard genome sequencing and annotation.</title>
        <authorList>
            <consortium name="The Broad Institute Genomics Platform"/>
            <consortium name="The Broad Institute Genome Sequencing Center for Infectious Disease"/>
            <person name="Wu L."/>
            <person name="Ma J."/>
        </authorList>
    </citation>
    <scope>NUCLEOTIDE SEQUENCE [LARGE SCALE GENOMIC DNA]</scope>
    <source>
        <strain evidence="2">CCUG 59129</strain>
    </source>
</reference>
<proteinExistence type="predicted"/>
<evidence type="ECO:0000313" key="2">
    <source>
        <dbReference type="Proteomes" id="UP001596989"/>
    </source>
</evidence>
<dbReference type="RefSeq" id="WP_377561595.1">
    <property type="nucleotide sequence ID" value="NZ_JBHTJZ010000004.1"/>
</dbReference>
<protein>
    <submittedName>
        <fullName evidence="1">Uncharacterized protein</fullName>
    </submittedName>
</protein>
<name>A0ABW3HKD8_9BACL</name>
<organism evidence="1 2">
    <name type="scientific">Paenibacillus chungangensis</name>
    <dbReference type="NCBI Taxonomy" id="696535"/>
    <lineage>
        <taxon>Bacteria</taxon>
        <taxon>Bacillati</taxon>
        <taxon>Bacillota</taxon>
        <taxon>Bacilli</taxon>
        <taxon>Bacillales</taxon>
        <taxon>Paenibacillaceae</taxon>
        <taxon>Paenibacillus</taxon>
    </lineage>
</organism>
<evidence type="ECO:0000313" key="1">
    <source>
        <dbReference type="EMBL" id="MFD0957969.1"/>
    </source>
</evidence>
<dbReference type="Proteomes" id="UP001596989">
    <property type="component" value="Unassembled WGS sequence"/>
</dbReference>
<sequence length="58" mass="6386">MGKAVYVAQLSKQEQEEIAAKLRALLVTEGLSEIEVFRAVKDAMDSKIADVVHLIESN</sequence>
<dbReference type="EMBL" id="JBHTJZ010000004">
    <property type="protein sequence ID" value="MFD0957969.1"/>
    <property type="molecule type" value="Genomic_DNA"/>
</dbReference>
<gene>
    <name evidence="1" type="ORF">ACFQ2I_01050</name>
</gene>
<accession>A0ABW3HKD8</accession>
<keyword evidence="2" id="KW-1185">Reference proteome</keyword>